<evidence type="ECO:0000256" key="13">
    <source>
        <dbReference type="SAM" id="Coils"/>
    </source>
</evidence>
<dbReference type="PANTHER" id="PTHR43065:SF46">
    <property type="entry name" value="C4-DICARBOXYLATE TRANSPORT SENSOR PROTEIN DCTB"/>
    <property type="match status" value="1"/>
</dbReference>
<feature type="transmembrane region" description="Helical" evidence="14">
    <location>
        <begin position="316"/>
        <end position="336"/>
    </location>
</feature>
<evidence type="ECO:0000256" key="6">
    <source>
        <dbReference type="ARBA" id="ARBA00022679"/>
    </source>
</evidence>
<evidence type="ECO:0000256" key="2">
    <source>
        <dbReference type="ARBA" id="ARBA00004651"/>
    </source>
</evidence>
<keyword evidence="9" id="KW-0418">Kinase</keyword>
<dbReference type="SUPFAM" id="SSF47384">
    <property type="entry name" value="Homodimeric domain of signal transducing histidine kinase"/>
    <property type="match status" value="1"/>
</dbReference>
<dbReference type="InterPro" id="IPR017055">
    <property type="entry name" value="Sig_transdc_His_kinase_DctB"/>
</dbReference>
<dbReference type="PROSITE" id="PS50109">
    <property type="entry name" value="HIS_KIN"/>
    <property type="match status" value="1"/>
</dbReference>
<evidence type="ECO:0000256" key="8">
    <source>
        <dbReference type="ARBA" id="ARBA00022741"/>
    </source>
</evidence>
<evidence type="ECO:0000256" key="10">
    <source>
        <dbReference type="ARBA" id="ARBA00022840"/>
    </source>
</evidence>
<dbReference type="CDD" id="cd00082">
    <property type="entry name" value="HisKA"/>
    <property type="match status" value="1"/>
</dbReference>
<keyword evidence="13" id="KW-0175">Coiled coil</keyword>
<dbReference type="SUPFAM" id="SSF55874">
    <property type="entry name" value="ATPase domain of HSP90 chaperone/DNA topoisomerase II/histidine kinase"/>
    <property type="match status" value="1"/>
</dbReference>
<dbReference type="SMART" id="SM00387">
    <property type="entry name" value="HATPase_c"/>
    <property type="match status" value="1"/>
</dbReference>
<dbReference type="Proteomes" id="UP001205906">
    <property type="component" value="Unassembled WGS sequence"/>
</dbReference>
<feature type="domain" description="Histidine kinase" evidence="15">
    <location>
        <begin position="410"/>
        <end position="621"/>
    </location>
</feature>
<keyword evidence="6" id="KW-0808">Transferase</keyword>
<evidence type="ECO:0000256" key="4">
    <source>
        <dbReference type="ARBA" id="ARBA00022475"/>
    </source>
</evidence>
<protein>
    <recommendedName>
        <fullName evidence="3">histidine kinase</fullName>
        <ecNumber evidence="3">2.7.13.3</ecNumber>
    </recommendedName>
</protein>
<dbReference type="InterPro" id="IPR036890">
    <property type="entry name" value="HATPase_C_sf"/>
</dbReference>
<gene>
    <name evidence="16" type="ORF">NGM99_18895</name>
</gene>
<evidence type="ECO:0000256" key="3">
    <source>
        <dbReference type="ARBA" id="ARBA00012438"/>
    </source>
</evidence>
<keyword evidence="5" id="KW-0597">Phosphoprotein</keyword>
<comment type="subcellular location">
    <subcellularLocation>
        <location evidence="2">Cell membrane</location>
        <topology evidence="2">Multi-pass membrane protein</topology>
    </subcellularLocation>
</comment>
<accession>A0ABT1CAJ8</accession>
<comment type="caution">
    <text evidence="16">The sequence shown here is derived from an EMBL/GenBank/DDBJ whole genome shotgun (WGS) entry which is preliminary data.</text>
</comment>
<organism evidence="16 17">
    <name type="scientific">Mesorhizobium liriopis</name>
    <dbReference type="NCBI Taxonomy" id="2953882"/>
    <lineage>
        <taxon>Bacteria</taxon>
        <taxon>Pseudomonadati</taxon>
        <taxon>Pseudomonadota</taxon>
        <taxon>Alphaproteobacteria</taxon>
        <taxon>Hyphomicrobiales</taxon>
        <taxon>Phyllobacteriaceae</taxon>
        <taxon>Mesorhizobium</taxon>
    </lineage>
</organism>
<keyword evidence="12" id="KW-0902">Two-component regulatory system</keyword>
<dbReference type="SMART" id="SM00388">
    <property type="entry name" value="HisKA"/>
    <property type="match status" value="1"/>
</dbReference>
<dbReference type="InterPro" id="IPR004358">
    <property type="entry name" value="Sig_transdc_His_kin-like_C"/>
</dbReference>
<dbReference type="Gene3D" id="3.30.450.20">
    <property type="entry name" value="PAS domain"/>
    <property type="match status" value="2"/>
</dbReference>
<dbReference type="InterPro" id="IPR003594">
    <property type="entry name" value="HATPase_dom"/>
</dbReference>
<keyword evidence="10 16" id="KW-0067">ATP-binding</keyword>
<feature type="transmembrane region" description="Helical" evidence="14">
    <location>
        <begin position="20"/>
        <end position="42"/>
    </location>
</feature>
<keyword evidence="17" id="KW-1185">Reference proteome</keyword>
<keyword evidence="14" id="KW-0472">Membrane</keyword>
<reference evidence="16 17" key="1">
    <citation type="submission" date="2022-06" db="EMBL/GenBank/DDBJ databases">
        <title>Mesorhizobium sp. strain RP14 Genome sequencing and assembly.</title>
        <authorList>
            <person name="Kim I."/>
        </authorList>
    </citation>
    <scope>NUCLEOTIDE SEQUENCE [LARGE SCALE GENOMIC DNA]</scope>
    <source>
        <strain evidence="17">RP14(2022)</strain>
    </source>
</reference>
<dbReference type="SUPFAM" id="SSF103190">
    <property type="entry name" value="Sensory domain-like"/>
    <property type="match status" value="1"/>
</dbReference>
<dbReference type="RefSeq" id="WP_252821836.1">
    <property type="nucleotide sequence ID" value="NZ_JAMXQS010000009.1"/>
</dbReference>
<dbReference type="Gene3D" id="6.10.250.3020">
    <property type="match status" value="1"/>
</dbReference>
<dbReference type="GO" id="GO:0005524">
    <property type="term" value="F:ATP binding"/>
    <property type="evidence" value="ECO:0007669"/>
    <property type="project" value="UniProtKB-KW"/>
</dbReference>
<dbReference type="Pfam" id="PF02518">
    <property type="entry name" value="HATPase_c"/>
    <property type="match status" value="1"/>
</dbReference>
<dbReference type="Gene3D" id="3.30.565.10">
    <property type="entry name" value="Histidine kinase-like ATPase, C-terminal domain"/>
    <property type="match status" value="1"/>
</dbReference>
<evidence type="ECO:0000256" key="12">
    <source>
        <dbReference type="ARBA" id="ARBA00023012"/>
    </source>
</evidence>
<name>A0ABT1CAJ8_9HYPH</name>
<evidence type="ECO:0000256" key="1">
    <source>
        <dbReference type="ARBA" id="ARBA00000085"/>
    </source>
</evidence>
<evidence type="ECO:0000256" key="9">
    <source>
        <dbReference type="ARBA" id="ARBA00022777"/>
    </source>
</evidence>
<dbReference type="InterPro" id="IPR036097">
    <property type="entry name" value="HisK_dim/P_sf"/>
</dbReference>
<evidence type="ECO:0000256" key="7">
    <source>
        <dbReference type="ARBA" id="ARBA00022692"/>
    </source>
</evidence>
<dbReference type="PANTHER" id="PTHR43065">
    <property type="entry name" value="SENSOR HISTIDINE KINASE"/>
    <property type="match status" value="1"/>
</dbReference>
<feature type="coiled-coil region" evidence="13">
    <location>
        <begin position="344"/>
        <end position="401"/>
    </location>
</feature>
<dbReference type="EC" id="2.7.13.3" evidence="3"/>
<dbReference type="PIRSF" id="PIRSF036431">
    <property type="entry name" value="STHK_DctB"/>
    <property type="match status" value="1"/>
</dbReference>
<evidence type="ECO:0000256" key="11">
    <source>
        <dbReference type="ARBA" id="ARBA00022989"/>
    </source>
</evidence>
<dbReference type="InterPro" id="IPR029151">
    <property type="entry name" value="Sensor-like_sf"/>
</dbReference>
<dbReference type="InterPro" id="IPR003661">
    <property type="entry name" value="HisK_dim/P_dom"/>
</dbReference>
<dbReference type="InterPro" id="IPR005467">
    <property type="entry name" value="His_kinase_dom"/>
</dbReference>
<sequence>MDISANGRAIEERARHSRLAALSARAALLIGLVATFVLVVLFCGEVARRFTAESILADARARLPSAASALRGELEKQRALPLILKEDPTVMTAIATRDPAQLGALNEKLDRLARATRAAVIYILDASGTALAASNFREPTSFVGSDYRFRDYYSAALANGTAEQYALGTVSQRPGVYFSARMDRSEQRGLGVVVVKVELDAVEADWQSGGQPVFVSDERGIVLATSVPAWRFRTLRPIANAEAAEIRRSLQFGEASLVPLRLETDPALDGFVSADTGDGKAQRFALAQADVPAGLPGWRIHLLAPAGRELSGATNLARLVAGLVLAILLLAGFLLFRRGRLARLQRKEKERAAAELETRVIERTMDLASANQRLTGEIAEREKAEARIATLRDDLAQANRLATLGQVTAGVAHEINQPLAAIRAYAENAQLFLRRQDGNNAAQNLERVVGLTDRIASITDTLRGFARRGRSALEPLSVEAILDGAMLILRSRIRESGVELERRSVGGEAIILGGRIRLEQVLVNLVRNAVEALEGREHGRITVETVNGVEEVTIAVSDNGPGVPPEILPVLFTPFKTSKAQGTGLGLVIASDIVSELGGVLSATSRPGEGACFTIRLPGVPV</sequence>
<evidence type="ECO:0000256" key="5">
    <source>
        <dbReference type="ARBA" id="ARBA00022553"/>
    </source>
</evidence>
<keyword evidence="7 14" id="KW-0812">Transmembrane</keyword>
<dbReference type="Pfam" id="PF00512">
    <property type="entry name" value="HisKA"/>
    <property type="match status" value="1"/>
</dbReference>
<evidence type="ECO:0000313" key="17">
    <source>
        <dbReference type="Proteomes" id="UP001205906"/>
    </source>
</evidence>
<keyword evidence="11 14" id="KW-1133">Transmembrane helix</keyword>
<evidence type="ECO:0000313" key="16">
    <source>
        <dbReference type="EMBL" id="MCO6051858.1"/>
    </source>
</evidence>
<dbReference type="PRINTS" id="PR00344">
    <property type="entry name" value="BCTRLSENSOR"/>
</dbReference>
<keyword evidence="4" id="KW-1003">Cell membrane</keyword>
<keyword evidence="8" id="KW-0547">Nucleotide-binding</keyword>
<dbReference type="EMBL" id="JAMXQS010000009">
    <property type="protein sequence ID" value="MCO6051858.1"/>
    <property type="molecule type" value="Genomic_DNA"/>
</dbReference>
<evidence type="ECO:0000256" key="14">
    <source>
        <dbReference type="SAM" id="Phobius"/>
    </source>
</evidence>
<dbReference type="Gene3D" id="1.10.287.130">
    <property type="match status" value="1"/>
</dbReference>
<comment type="catalytic activity">
    <reaction evidence="1">
        <text>ATP + protein L-histidine = ADP + protein N-phospho-L-histidine.</text>
        <dbReference type="EC" id="2.7.13.3"/>
    </reaction>
</comment>
<evidence type="ECO:0000259" key="15">
    <source>
        <dbReference type="PROSITE" id="PS50109"/>
    </source>
</evidence>
<proteinExistence type="predicted"/>